<dbReference type="AlphaFoldDB" id="A0A6V7VUL8"/>
<evidence type="ECO:0000256" key="1">
    <source>
        <dbReference type="SAM" id="MobiDB-lite"/>
    </source>
</evidence>
<gene>
    <name evidence="2" type="ORF">MENT_LOCUS30587</name>
</gene>
<reference evidence="2 3" key="1">
    <citation type="submission" date="2020-08" db="EMBL/GenBank/DDBJ databases">
        <authorList>
            <person name="Koutsovoulos G."/>
            <person name="Danchin GJ E."/>
        </authorList>
    </citation>
    <scope>NUCLEOTIDE SEQUENCE [LARGE SCALE GENOMIC DNA]</scope>
</reference>
<protein>
    <submittedName>
        <fullName evidence="2">Uncharacterized protein</fullName>
    </submittedName>
</protein>
<dbReference type="EMBL" id="CAJEWN010000324">
    <property type="protein sequence ID" value="CAD2178640.1"/>
    <property type="molecule type" value="Genomic_DNA"/>
</dbReference>
<organism evidence="2 3">
    <name type="scientific">Meloidogyne enterolobii</name>
    <name type="common">Root-knot nematode worm</name>
    <name type="synonym">Meloidogyne mayaguensis</name>
    <dbReference type="NCBI Taxonomy" id="390850"/>
    <lineage>
        <taxon>Eukaryota</taxon>
        <taxon>Metazoa</taxon>
        <taxon>Ecdysozoa</taxon>
        <taxon>Nematoda</taxon>
        <taxon>Chromadorea</taxon>
        <taxon>Rhabditida</taxon>
        <taxon>Tylenchina</taxon>
        <taxon>Tylenchomorpha</taxon>
        <taxon>Tylenchoidea</taxon>
        <taxon>Meloidogynidae</taxon>
        <taxon>Meloidogyninae</taxon>
        <taxon>Meloidogyne</taxon>
    </lineage>
</organism>
<accession>A0A6V7VUL8</accession>
<name>A0A6V7VUL8_MELEN</name>
<feature type="region of interest" description="Disordered" evidence="1">
    <location>
        <begin position="130"/>
        <end position="337"/>
    </location>
</feature>
<feature type="compositionally biased region" description="Basic and acidic residues" evidence="1">
    <location>
        <begin position="292"/>
        <end position="328"/>
    </location>
</feature>
<proteinExistence type="predicted"/>
<feature type="compositionally biased region" description="Basic and acidic residues" evidence="1">
    <location>
        <begin position="170"/>
        <end position="249"/>
    </location>
</feature>
<sequence>MSNSFYVCLLSNVPDYPDNQPNKFRVHLPKPLYFSGDWVCGVHSISYPYSWSSTIGTLDEQWIDINFTDNNKKGQTIRVPVPKGSHNTPEEILQFLISTLRYQSSALDNTTLEESSEGFFDKPSIINRRNKRQHDELQDLTPYDENEEENESLRSLSPYQEDVEETSPPQKDKINLTKQPEKEKGQKKEEEKSKEEDQKKEEEKKKEQPREEPKKEVDQKKLEEKVPEKKKEDEQPVEEQKKELPKEKVLSVLGVGKKEEEKPRDSSVLSAIGLGKKEEKPKDTPVLSAIGLEKKEEKKEVLRELSPYKEEEPLPPPPKKERKEDNSTKDNSTQTPSVLSALGLERKESWTQTPSPLLETIGLKPKEGKKDVFDILLGKGKTPYTSTLLKQIIDSISINYLADFKRFKLSFTHSSIKYVSFSPQLGYVLGFANSQHVQNNEIAKYAYDLRGGFSSFAIYAKGLTENMIVGNSLSSLLRIVSVSGAIPGEYHEKIYDSPIYVRVLPREVNEIEVELRTMDNGRLVPFAYGTIKMVHVQFDTNSVGYNFVLDQCGSGAENYYFKGASPYQRGYGQRGAGVGDVMRGLWRFFLPILRKVGSTVSSEALNTGQRVLEGVNQGQPIKEAFISEGKRGIDTILEKGGLPKQFGTGRKSIKRTKFPSHQTFIGKKKKRVDAFGFY</sequence>
<dbReference type="Proteomes" id="UP000580250">
    <property type="component" value="Unassembled WGS sequence"/>
</dbReference>
<feature type="compositionally biased region" description="Basic and acidic residues" evidence="1">
    <location>
        <begin position="256"/>
        <end position="265"/>
    </location>
</feature>
<evidence type="ECO:0000313" key="2">
    <source>
        <dbReference type="EMBL" id="CAD2178640.1"/>
    </source>
</evidence>
<evidence type="ECO:0000313" key="3">
    <source>
        <dbReference type="Proteomes" id="UP000580250"/>
    </source>
</evidence>
<dbReference type="OrthoDB" id="5875955at2759"/>
<comment type="caution">
    <text evidence="2">The sequence shown here is derived from an EMBL/GenBank/DDBJ whole genome shotgun (WGS) entry which is preliminary data.</text>
</comment>